<dbReference type="AlphaFoldDB" id="A0A0F9H7M8"/>
<reference evidence="1" key="1">
    <citation type="journal article" date="2015" name="Nature">
        <title>Complex archaea that bridge the gap between prokaryotes and eukaryotes.</title>
        <authorList>
            <person name="Spang A."/>
            <person name="Saw J.H."/>
            <person name="Jorgensen S.L."/>
            <person name="Zaremba-Niedzwiedzka K."/>
            <person name="Martijn J."/>
            <person name="Lind A.E."/>
            <person name="van Eijk R."/>
            <person name="Schleper C."/>
            <person name="Guy L."/>
            <person name="Ettema T.J."/>
        </authorList>
    </citation>
    <scope>NUCLEOTIDE SEQUENCE</scope>
</reference>
<sequence length="55" mass="6477">PYYTHSQSGGTLTRTDSLTKIVLQEITDNRKVEISENPEKQDRYRHIISFIVRKN</sequence>
<name>A0A0F9H7M8_9ZZZZ</name>
<protein>
    <submittedName>
        <fullName evidence="1">Uncharacterized protein</fullName>
    </submittedName>
</protein>
<feature type="non-terminal residue" evidence="1">
    <location>
        <position position="1"/>
    </location>
</feature>
<accession>A0A0F9H7M8</accession>
<organism evidence="1">
    <name type="scientific">marine sediment metagenome</name>
    <dbReference type="NCBI Taxonomy" id="412755"/>
    <lineage>
        <taxon>unclassified sequences</taxon>
        <taxon>metagenomes</taxon>
        <taxon>ecological metagenomes</taxon>
    </lineage>
</organism>
<gene>
    <name evidence="1" type="ORF">LCGC14_2032790</name>
</gene>
<proteinExistence type="predicted"/>
<evidence type="ECO:0000313" key="1">
    <source>
        <dbReference type="EMBL" id="KKL77645.1"/>
    </source>
</evidence>
<dbReference type="EMBL" id="LAZR01023691">
    <property type="protein sequence ID" value="KKL77645.1"/>
    <property type="molecule type" value="Genomic_DNA"/>
</dbReference>
<comment type="caution">
    <text evidence="1">The sequence shown here is derived from an EMBL/GenBank/DDBJ whole genome shotgun (WGS) entry which is preliminary data.</text>
</comment>